<feature type="domain" description="Calponin-homology (CH)" evidence="1">
    <location>
        <begin position="22"/>
        <end position="127"/>
    </location>
</feature>
<dbReference type="Pfam" id="PF00307">
    <property type="entry name" value="CH"/>
    <property type="match status" value="1"/>
</dbReference>
<dbReference type="EMBL" id="NCKU01000192">
    <property type="protein sequence ID" value="RWS16664.1"/>
    <property type="molecule type" value="Genomic_DNA"/>
</dbReference>
<reference evidence="2 3" key="1">
    <citation type="journal article" date="2018" name="Gigascience">
        <title>Genomes of trombidid mites reveal novel predicted allergens and laterally-transferred genes associated with secondary metabolism.</title>
        <authorList>
            <person name="Dong X."/>
            <person name="Chaisiri K."/>
            <person name="Xia D."/>
            <person name="Armstrong S.D."/>
            <person name="Fang Y."/>
            <person name="Donnelly M.J."/>
            <person name="Kadowaki T."/>
            <person name="McGarry J.W."/>
            <person name="Darby A.C."/>
            <person name="Makepeace B.L."/>
        </authorList>
    </citation>
    <scope>NUCLEOTIDE SEQUENCE [LARGE SCALE GENOMIC DNA]</scope>
    <source>
        <strain evidence="2">UoL-WK</strain>
    </source>
</reference>
<dbReference type="InterPro" id="IPR001715">
    <property type="entry name" value="CH_dom"/>
</dbReference>
<evidence type="ECO:0000259" key="1">
    <source>
        <dbReference type="PROSITE" id="PS50021"/>
    </source>
</evidence>
<dbReference type="PRINTS" id="PR00888">
    <property type="entry name" value="SM22CALPONIN"/>
</dbReference>
<gene>
    <name evidence="2" type="ORF">B4U79_02849</name>
</gene>
<dbReference type="AlphaFoldDB" id="A0A3S3PCC8"/>
<name>A0A3S3PCC8_9ACAR</name>
<dbReference type="STRING" id="1965070.A0A3S3PCC8"/>
<comment type="caution">
    <text evidence="2">The sequence shown here is derived from an EMBL/GenBank/DDBJ whole genome shotgun (WGS) entry which is preliminary data.</text>
</comment>
<dbReference type="GO" id="GO:0051015">
    <property type="term" value="F:actin filament binding"/>
    <property type="evidence" value="ECO:0007669"/>
    <property type="project" value="TreeGrafter"/>
</dbReference>
<organism evidence="2 3">
    <name type="scientific">Dinothrombium tinctorium</name>
    <dbReference type="NCBI Taxonomy" id="1965070"/>
    <lineage>
        <taxon>Eukaryota</taxon>
        <taxon>Metazoa</taxon>
        <taxon>Ecdysozoa</taxon>
        <taxon>Arthropoda</taxon>
        <taxon>Chelicerata</taxon>
        <taxon>Arachnida</taxon>
        <taxon>Acari</taxon>
        <taxon>Acariformes</taxon>
        <taxon>Trombidiformes</taxon>
        <taxon>Prostigmata</taxon>
        <taxon>Anystina</taxon>
        <taxon>Parasitengona</taxon>
        <taxon>Trombidioidea</taxon>
        <taxon>Trombidiidae</taxon>
        <taxon>Dinothrombium</taxon>
    </lineage>
</organism>
<dbReference type="Proteomes" id="UP000285301">
    <property type="component" value="Unassembled WGS sequence"/>
</dbReference>
<proteinExistence type="predicted"/>
<dbReference type="Gene3D" id="1.10.418.10">
    <property type="entry name" value="Calponin-like domain"/>
    <property type="match status" value="1"/>
</dbReference>
<dbReference type="InterPro" id="IPR036872">
    <property type="entry name" value="CH_dom_sf"/>
</dbReference>
<dbReference type="SUPFAM" id="SSF47576">
    <property type="entry name" value="Calponin-homology domain, CH-domain"/>
    <property type="match status" value="1"/>
</dbReference>
<dbReference type="InterPro" id="IPR003096">
    <property type="entry name" value="SM22_calponin"/>
</dbReference>
<dbReference type="PANTHER" id="PTHR47385">
    <property type="entry name" value="CALPONIN"/>
    <property type="match status" value="1"/>
</dbReference>
<dbReference type="GO" id="GO:0007015">
    <property type="term" value="P:actin filament organization"/>
    <property type="evidence" value="ECO:0007669"/>
    <property type="project" value="TreeGrafter"/>
</dbReference>
<dbReference type="InterPro" id="IPR050606">
    <property type="entry name" value="Calponin-like"/>
</dbReference>
<evidence type="ECO:0000313" key="3">
    <source>
        <dbReference type="Proteomes" id="UP000285301"/>
    </source>
</evidence>
<evidence type="ECO:0000313" key="2">
    <source>
        <dbReference type="EMBL" id="RWS16664.1"/>
    </source>
</evidence>
<dbReference type="PROSITE" id="PS50021">
    <property type="entry name" value="CH"/>
    <property type="match status" value="1"/>
</dbReference>
<dbReference type="GO" id="GO:0015629">
    <property type="term" value="C:actin cytoskeleton"/>
    <property type="evidence" value="ECO:0007669"/>
    <property type="project" value="TreeGrafter"/>
</dbReference>
<keyword evidence="3" id="KW-1185">Reference proteome</keyword>
<accession>A0A3S3PCC8</accession>
<dbReference type="PANTHER" id="PTHR47385:SF24">
    <property type="entry name" value="MUSCLE-SPECIFIC PROTEIN 20"/>
    <property type="match status" value="1"/>
</dbReference>
<protein>
    <submittedName>
        <fullName evidence="2">Putative muscular protein-like protein</fullName>
    </submittedName>
</protein>
<dbReference type="SMART" id="SM00033">
    <property type="entry name" value="CH"/>
    <property type="match status" value="1"/>
</dbReference>
<sequence length="138" mass="15467">MAGLSYGMSKFVEAKMLGKRDKNVENAILQWIGAVIEEKIPEGEIEQVLKDGVILCKLINKLIPGFVAKINTSGGDYKMMENINKFLEGAKKYGVAQTDLFQTVDLYERRNIPVVTDCLLALGRQTQKHPEYKGPSFE</sequence>
<dbReference type="OrthoDB" id="10029858at2759"/>